<evidence type="ECO:0000313" key="1">
    <source>
        <dbReference type="EMBL" id="KAG6668957.1"/>
    </source>
</evidence>
<evidence type="ECO:0000313" key="2">
    <source>
        <dbReference type="Proteomes" id="UP000811609"/>
    </source>
</evidence>
<keyword evidence="2" id="KW-1185">Reference proteome</keyword>
<accession>A0A8T1RP63</accession>
<sequence length="118" mass="13734">MKFRAEQKSINKSLWGNDCLHKGKGEMTKLGAKELSAHRLGTQMQRKWEKKRWGTSLAKWKSKVVPFRSKRTEFQNHTLGRSLKVESERGICCFCLLFLPLKILKCKINMIVGLKEIK</sequence>
<dbReference type="AlphaFoldDB" id="A0A8T1RP63"/>
<dbReference type="EMBL" id="CM031809">
    <property type="protein sequence ID" value="KAG6668957.1"/>
    <property type="molecule type" value="Genomic_DNA"/>
</dbReference>
<dbReference type="Proteomes" id="UP000811609">
    <property type="component" value="Chromosome 1"/>
</dbReference>
<name>A0A8T1RP63_CARIL</name>
<proteinExistence type="predicted"/>
<organism evidence="1 2">
    <name type="scientific">Carya illinoinensis</name>
    <name type="common">Pecan</name>
    <dbReference type="NCBI Taxonomy" id="32201"/>
    <lineage>
        <taxon>Eukaryota</taxon>
        <taxon>Viridiplantae</taxon>
        <taxon>Streptophyta</taxon>
        <taxon>Embryophyta</taxon>
        <taxon>Tracheophyta</taxon>
        <taxon>Spermatophyta</taxon>
        <taxon>Magnoliopsida</taxon>
        <taxon>eudicotyledons</taxon>
        <taxon>Gunneridae</taxon>
        <taxon>Pentapetalae</taxon>
        <taxon>rosids</taxon>
        <taxon>fabids</taxon>
        <taxon>Fagales</taxon>
        <taxon>Juglandaceae</taxon>
        <taxon>Carya</taxon>
    </lineage>
</organism>
<comment type="caution">
    <text evidence="1">The sequence shown here is derived from an EMBL/GenBank/DDBJ whole genome shotgun (WGS) entry which is preliminary data.</text>
</comment>
<gene>
    <name evidence="1" type="ORF">CIPAW_01G209300</name>
</gene>
<reference evidence="1" key="1">
    <citation type="submission" date="2020-12" db="EMBL/GenBank/DDBJ databases">
        <title>WGS assembly of Carya illinoinensis cv. Pawnee.</title>
        <authorList>
            <person name="Platts A."/>
            <person name="Shu S."/>
            <person name="Wright S."/>
            <person name="Barry K."/>
            <person name="Edger P."/>
            <person name="Pires J.C."/>
            <person name="Schmutz J."/>
        </authorList>
    </citation>
    <scope>NUCLEOTIDE SEQUENCE</scope>
    <source>
        <tissue evidence="1">Leaf</tissue>
    </source>
</reference>
<protein>
    <submittedName>
        <fullName evidence="1">Uncharacterized protein</fullName>
    </submittedName>
</protein>